<feature type="compositionally biased region" description="Basic residues" evidence="5">
    <location>
        <begin position="121"/>
        <end position="130"/>
    </location>
</feature>
<evidence type="ECO:0000256" key="4">
    <source>
        <dbReference type="PROSITE-ProRule" id="PRU00176"/>
    </source>
</evidence>
<dbReference type="SUPFAM" id="SSF54928">
    <property type="entry name" value="RNA-binding domain, RBD"/>
    <property type="match status" value="1"/>
</dbReference>
<dbReference type="PANTHER" id="PTHR46754">
    <property type="entry name" value="MKI67 FHA DOMAIN-INTERACTING NUCLEOLAR PHOSPHOPROTEIN"/>
    <property type="match status" value="1"/>
</dbReference>
<protein>
    <recommendedName>
        <fullName evidence="6">RRM domain-containing protein</fullName>
    </recommendedName>
</protein>
<gene>
    <name evidence="7" type="ORF">L596_023778</name>
</gene>
<dbReference type="InterPro" id="IPR035979">
    <property type="entry name" value="RBD_domain_sf"/>
</dbReference>
<reference evidence="7 8" key="1">
    <citation type="journal article" date="2015" name="Genome Biol.">
        <title>Comparative genomics of Steinernema reveals deeply conserved gene regulatory networks.</title>
        <authorList>
            <person name="Dillman A.R."/>
            <person name="Macchietto M."/>
            <person name="Porter C.F."/>
            <person name="Rogers A."/>
            <person name="Williams B."/>
            <person name="Antoshechkin I."/>
            <person name="Lee M.M."/>
            <person name="Goodwin Z."/>
            <person name="Lu X."/>
            <person name="Lewis E.E."/>
            <person name="Goodrich-Blair H."/>
            <person name="Stock S.P."/>
            <person name="Adams B.J."/>
            <person name="Sternberg P.W."/>
            <person name="Mortazavi A."/>
        </authorList>
    </citation>
    <scope>NUCLEOTIDE SEQUENCE [LARGE SCALE GENOMIC DNA]</scope>
    <source>
        <strain evidence="7 8">ALL</strain>
    </source>
</reference>
<evidence type="ECO:0000256" key="5">
    <source>
        <dbReference type="SAM" id="MobiDB-lite"/>
    </source>
</evidence>
<keyword evidence="8" id="KW-1185">Reference proteome</keyword>
<dbReference type="GO" id="GO:0005730">
    <property type="term" value="C:nucleolus"/>
    <property type="evidence" value="ECO:0007669"/>
    <property type="project" value="UniProtKB-SubCell"/>
</dbReference>
<dbReference type="OrthoDB" id="21467at2759"/>
<feature type="region of interest" description="Disordered" evidence="5">
    <location>
        <begin position="116"/>
        <end position="154"/>
    </location>
</feature>
<dbReference type="InterPro" id="IPR012677">
    <property type="entry name" value="Nucleotide-bd_a/b_plait_sf"/>
</dbReference>
<dbReference type="GO" id="GO:0003723">
    <property type="term" value="F:RNA binding"/>
    <property type="evidence" value="ECO:0007669"/>
    <property type="project" value="UniProtKB-UniRule"/>
</dbReference>
<reference evidence="7 8" key="2">
    <citation type="journal article" date="2019" name="G3 (Bethesda)">
        <title>Hybrid Assembly of the Genome of the Entomopathogenic Nematode Steinernema carpocapsae Identifies the X-Chromosome.</title>
        <authorList>
            <person name="Serra L."/>
            <person name="Macchietto M."/>
            <person name="Macias-Munoz A."/>
            <person name="McGill C.J."/>
            <person name="Rodriguez I.M."/>
            <person name="Rodriguez B."/>
            <person name="Murad R."/>
            <person name="Mortazavi A."/>
        </authorList>
    </citation>
    <scope>NUCLEOTIDE SEQUENCE [LARGE SCALE GENOMIC DNA]</scope>
    <source>
        <strain evidence="7 8">ALL</strain>
    </source>
</reference>
<dbReference type="EMBL" id="AZBU02000008">
    <property type="protein sequence ID" value="TKR67661.1"/>
    <property type="molecule type" value="Genomic_DNA"/>
</dbReference>
<keyword evidence="3" id="KW-0539">Nucleus</keyword>
<evidence type="ECO:0000256" key="2">
    <source>
        <dbReference type="ARBA" id="ARBA00022884"/>
    </source>
</evidence>
<proteinExistence type="predicted"/>
<feature type="compositionally biased region" description="Basic and acidic residues" evidence="5">
    <location>
        <begin position="131"/>
        <end position="140"/>
    </location>
</feature>
<name>A0A4U5MEQ6_STECR</name>
<accession>A0A4U5MEQ6</accession>
<dbReference type="Gene3D" id="3.30.70.330">
    <property type="match status" value="1"/>
</dbReference>
<feature type="domain" description="RRM" evidence="6">
    <location>
        <begin position="22"/>
        <end position="100"/>
    </location>
</feature>
<evidence type="ECO:0000256" key="1">
    <source>
        <dbReference type="ARBA" id="ARBA00004604"/>
    </source>
</evidence>
<dbReference type="SMART" id="SM00360">
    <property type="entry name" value="RRM"/>
    <property type="match status" value="1"/>
</dbReference>
<dbReference type="InterPro" id="IPR000504">
    <property type="entry name" value="RRM_dom"/>
</dbReference>
<comment type="caution">
    <text evidence="7">The sequence shown here is derived from an EMBL/GenBank/DDBJ whole genome shotgun (WGS) entry which is preliminary data.</text>
</comment>
<organism evidence="7 8">
    <name type="scientific">Steinernema carpocapsae</name>
    <name type="common">Entomopathogenic nematode</name>
    <dbReference type="NCBI Taxonomy" id="34508"/>
    <lineage>
        <taxon>Eukaryota</taxon>
        <taxon>Metazoa</taxon>
        <taxon>Ecdysozoa</taxon>
        <taxon>Nematoda</taxon>
        <taxon>Chromadorea</taxon>
        <taxon>Rhabditida</taxon>
        <taxon>Tylenchina</taxon>
        <taxon>Panagrolaimomorpha</taxon>
        <taxon>Strongyloidoidea</taxon>
        <taxon>Steinernematidae</taxon>
        <taxon>Steinernema</taxon>
    </lineage>
</organism>
<evidence type="ECO:0000256" key="3">
    <source>
        <dbReference type="ARBA" id="ARBA00023242"/>
    </source>
</evidence>
<comment type="subcellular location">
    <subcellularLocation>
        <location evidence="1">Nucleus</location>
        <location evidence="1">Nucleolus</location>
    </subcellularLocation>
</comment>
<evidence type="ECO:0000313" key="8">
    <source>
        <dbReference type="Proteomes" id="UP000298663"/>
    </source>
</evidence>
<dbReference type="STRING" id="34508.A0A4U5MEQ6"/>
<dbReference type="AlphaFoldDB" id="A0A4U5MEQ6"/>
<dbReference type="CDD" id="cd12307">
    <property type="entry name" value="RRM_NIFK_like"/>
    <property type="match status" value="1"/>
</dbReference>
<sequence>MEVDKQPNNDKKALEDMEKLTSTIKLTNFPRGFFAKQQLSYFKQFGVVKRVRLVYNRKSGRPSGVAFVQFDDPDVAEIACESMNNYLMFEKMMKCKQLRKMDLPKSITRENAPRMVAPPRRYAKSRKHSRVANEEKDKKQVMRAQKTLKSKLAKKNAELEKAGISYKFEFGPKTEASE</sequence>
<dbReference type="PROSITE" id="PS50102">
    <property type="entry name" value="RRM"/>
    <property type="match status" value="1"/>
</dbReference>
<dbReference type="Proteomes" id="UP000298663">
    <property type="component" value="Unassembled WGS sequence"/>
</dbReference>
<dbReference type="Pfam" id="PF00076">
    <property type="entry name" value="RRM_1"/>
    <property type="match status" value="1"/>
</dbReference>
<keyword evidence="2 4" id="KW-0694">RNA-binding</keyword>
<evidence type="ECO:0000313" key="7">
    <source>
        <dbReference type="EMBL" id="TKR67661.1"/>
    </source>
</evidence>
<evidence type="ECO:0000259" key="6">
    <source>
        <dbReference type="PROSITE" id="PS50102"/>
    </source>
</evidence>